<dbReference type="Proteomes" id="UP001551584">
    <property type="component" value="Unassembled WGS sequence"/>
</dbReference>
<name>A0ABV3EWX8_9ACTN</name>
<sequence>MIRRSYARHLRAVGAGLVAVAALLLAAHLGPAGAGATGTGIAGTETVEQPAERL</sequence>
<evidence type="ECO:0000313" key="3">
    <source>
        <dbReference type="Proteomes" id="UP001551584"/>
    </source>
</evidence>
<proteinExistence type="predicted"/>
<dbReference type="EMBL" id="JBEZNA010000078">
    <property type="protein sequence ID" value="MEU9580548.1"/>
    <property type="molecule type" value="Genomic_DNA"/>
</dbReference>
<feature type="region of interest" description="Disordered" evidence="1">
    <location>
        <begin position="33"/>
        <end position="54"/>
    </location>
</feature>
<reference evidence="2 3" key="1">
    <citation type="submission" date="2024-06" db="EMBL/GenBank/DDBJ databases">
        <title>The Natural Products Discovery Center: Release of the First 8490 Sequenced Strains for Exploring Actinobacteria Biosynthetic Diversity.</title>
        <authorList>
            <person name="Kalkreuter E."/>
            <person name="Kautsar S.A."/>
            <person name="Yang D."/>
            <person name="Bader C.D."/>
            <person name="Teijaro C.N."/>
            <person name="Fluegel L."/>
            <person name="Davis C.M."/>
            <person name="Simpson J.R."/>
            <person name="Lauterbach L."/>
            <person name="Steele A.D."/>
            <person name="Gui C."/>
            <person name="Meng S."/>
            <person name="Li G."/>
            <person name="Viehrig K."/>
            <person name="Ye F."/>
            <person name="Su P."/>
            <person name="Kiefer A.F."/>
            <person name="Nichols A."/>
            <person name="Cepeda A.J."/>
            <person name="Yan W."/>
            <person name="Fan B."/>
            <person name="Jiang Y."/>
            <person name="Adhikari A."/>
            <person name="Zheng C.-J."/>
            <person name="Schuster L."/>
            <person name="Cowan T.M."/>
            <person name="Smanski M.J."/>
            <person name="Chevrette M.G."/>
            <person name="De Carvalho L.P.S."/>
            <person name="Shen B."/>
        </authorList>
    </citation>
    <scope>NUCLEOTIDE SEQUENCE [LARGE SCALE GENOMIC DNA]</scope>
    <source>
        <strain evidence="2 3">NPDC048117</strain>
    </source>
</reference>
<gene>
    <name evidence="2" type="ORF">AB0D95_25340</name>
</gene>
<organism evidence="2 3">
    <name type="scientific">Streptomyces chilikensis</name>
    <dbReference type="NCBI Taxonomy" id="1194079"/>
    <lineage>
        <taxon>Bacteria</taxon>
        <taxon>Bacillati</taxon>
        <taxon>Actinomycetota</taxon>
        <taxon>Actinomycetes</taxon>
        <taxon>Kitasatosporales</taxon>
        <taxon>Streptomycetaceae</taxon>
        <taxon>Streptomyces</taxon>
    </lineage>
</organism>
<evidence type="ECO:0000313" key="2">
    <source>
        <dbReference type="EMBL" id="MEU9580548.1"/>
    </source>
</evidence>
<accession>A0ABV3EWX8</accession>
<evidence type="ECO:0000256" key="1">
    <source>
        <dbReference type="SAM" id="MobiDB-lite"/>
    </source>
</evidence>
<comment type="caution">
    <text evidence="2">The sequence shown here is derived from an EMBL/GenBank/DDBJ whole genome shotgun (WGS) entry which is preliminary data.</text>
</comment>
<protein>
    <submittedName>
        <fullName evidence="2">Uncharacterized protein</fullName>
    </submittedName>
</protein>
<keyword evidence="3" id="KW-1185">Reference proteome</keyword>
<dbReference type="RefSeq" id="WP_166025723.1">
    <property type="nucleotide sequence ID" value="NZ_JBEZNA010000078.1"/>
</dbReference>